<evidence type="ECO:0000313" key="2">
    <source>
        <dbReference type="Proteomes" id="UP001054837"/>
    </source>
</evidence>
<gene>
    <name evidence="1" type="ORF">CDAR_230291</name>
</gene>
<accession>A0AAV4MJJ6</accession>
<proteinExistence type="predicted"/>
<protein>
    <submittedName>
        <fullName evidence="1">Uncharacterized protein</fullName>
    </submittedName>
</protein>
<organism evidence="1 2">
    <name type="scientific">Caerostris darwini</name>
    <dbReference type="NCBI Taxonomy" id="1538125"/>
    <lineage>
        <taxon>Eukaryota</taxon>
        <taxon>Metazoa</taxon>
        <taxon>Ecdysozoa</taxon>
        <taxon>Arthropoda</taxon>
        <taxon>Chelicerata</taxon>
        <taxon>Arachnida</taxon>
        <taxon>Araneae</taxon>
        <taxon>Araneomorphae</taxon>
        <taxon>Entelegynae</taxon>
        <taxon>Araneoidea</taxon>
        <taxon>Araneidae</taxon>
        <taxon>Caerostris</taxon>
    </lineage>
</organism>
<dbReference type="AlphaFoldDB" id="A0AAV4MJJ6"/>
<evidence type="ECO:0000313" key="1">
    <source>
        <dbReference type="EMBL" id="GIX72503.1"/>
    </source>
</evidence>
<sequence>MIKTFEINSARQPRETREAKNIRLLLKESRLLFSPQQSVLKVTGGGHLIIDTDALLQPDTTGAQNALGIEDARIRRFPPGFLSEKRDDDYV</sequence>
<comment type="caution">
    <text evidence="1">The sequence shown here is derived from an EMBL/GenBank/DDBJ whole genome shotgun (WGS) entry which is preliminary data.</text>
</comment>
<name>A0AAV4MJJ6_9ARAC</name>
<dbReference type="EMBL" id="BPLQ01000535">
    <property type="protein sequence ID" value="GIX72503.1"/>
    <property type="molecule type" value="Genomic_DNA"/>
</dbReference>
<dbReference type="Proteomes" id="UP001054837">
    <property type="component" value="Unassembled WGS sequence"/>
</dbReference>
<reference evidence="1 2" key="1">
    <citation type="submission" date="2021-06" db="EMBL/GenBank/DDBJ databases">
        <title>Caerostris darwini draft genome.</title>
        <authorList>
            <person name="Kono N."/>
            <person name="Arakawa K."/>
        </authorList>
    </citation>
    <scope>NUCLEOTIDE SEQUENCE [LARGE SCALE GENOMIC DNA]</scope>
</reference>
<keyword evidence="2" id="KW-1185">Reference proteome</keyword>